<feature type="signal peptide" evidence="1">
    <location>
        <begin position="1"/>
        <end position="25"/>
    </location>
</feature>
<proteinExistence type="predicted"/>
<name>A0AA38H0P3_TAXCH</name>
<evidence type="ECO:0008006" key="4">
    <source>
        <dbReference type="Google" id="ProtNLM"/>
    </source>
</evidence>
<feature type="chain" id="PRO_5041374005" description="Secreted protein" evidence="1">
    <location>
        <begin position="26"/>
        <end position="113"/>
    </location>
</feature>
<evidence type="ECO:0000313" key="2">
    <source>
        <dbReference type="EMBL" id="KAH9330120.1"/>
    </source>
</evidence>
<organism evidence="2 3">
    <name type="scientific">Taxus chinensis</name>
    <name type="common">Chinese yew</name>
    <name type="synonym">Taxus wallichiana var. chinensis</name>
    <dbReference type="NCBI Taxonomy" id="29808"/>
    <lineage>
        <taxon>Eukaryota</taxon>
        <taxon>Viridiplantae</taxon>
        <taxon>Streptophyta</taxon>
        <taxon>Embryophyta</taxon>
        <taxon>Tracheophyta</taxon>
        <taxon>Spermatophyta</taxon>
        <taxon>Pinopsida</taxon>
        <taxon>Pinidae</taxon>
        <taxon>Conifers II</taxon>
        <taxon>Cupressales</taxon>
        <taxon>Taxaceae</taxon>
        <taxon>Taxus</taxon>
    </lineage>
</organism>
<gene>
    <name evidence="2" type="ORF">KI387_002228</name>
</gene>
<comment type="caution">
    <text evidence="2">The sequence shown here is derived from an EMBL/GenBank/DDBJ whole genome shotgun (WGS) entry which is preliminary data.</text>
</comment>
<accession>A0AA38H0P3</accession>
<keyword evidence="3" id="KW-1185">Reference proteome</keyword>
<feature type="non-terminal residue" evidence="2">
    <location>
        <position position="113"/>
    </location>
</feature>
<dbReference type="EMBL" id="JAHRHJ020000001">
    <property type="protein sequence ID" value="KAH9330120.1"/>
    <property type="molecule type" value="Genomic_DNA"/>
</dbReference>
<reference evidence="2 3" key="1">
    <citation type="journal article" date="2021" name="Nat. Plants">
        <title>The Taxus genome provides insights into paclitaxel biosynthesis.</title>
        <authorList>
            <person name="Xiong X."/>
            <person name="Gou J."/>
            <person name="Liao Q."/>
            <person name="Li Y."/>
            <person name="Zhou Q."/>
            <person name="Bi G."/>
            <person name="Li C."/>
            <person name="Du R."/>
            <person name="Wang X."/>
            <person name="Sun T."/>
            <person name="Guo L."/>
            <person name="Liang H."/>
            <person name="Lu P."/>
            <person name="Wu Y."/>
            <person name="Zhang Z."/>
            <person name="Ro D.K."/>
            <person name="Shang Y."/>
            <person name="Huang S."/>
            <person name="Yan J."/>
        </authorList>
    </citation>
    <scope>NUCLEOTIDE SEQUENCE [LARGE SCALE GENOMIC DNA]</scope>
    <source>
        <strain evidence="2">Ta-2019</strain>
    </source>
</reference>
<evidence type="ECO:0000256" key="1">
    <source>
        <dbReference type="SAM" id="SignalP"/>
    </source>
</evidence>
<evidence type="ECO:0000313" key="3">
    <source>
        <dbReference type="Proteomes" id="UP000824469"/>
    </source>
</evidence>
<sequence length="113" mass="12487">MQRESFFCLFFFPLLGLLLKDDALCLEDCVEVNILSSGGFLQEFSSLLSLDFYGLASSCGRCCKGKTYRSSSFPFSGLWLLKYVGVHLEGCIEVIILSSSCALVLVEFGVMIL</sequence>
<keyword evidence="1" id="KW-0732">Signal</keyword>
<dbReference type="Proteomes" id="UP000824469">
    <property type="component" value="Unassembled WGS sequence"/>
</dbReference>
<protein>
    <recommendedName>
        <fullName evidence="4">Secreted protein</fullName>
    </recommendedName>
</protein>
<dbReference type="AlphaFoldDB" id="A0AA38H0P3"/>